<dbReference type="EMBL" id="BOMM01000040">
    <property type="protein sequence ID" value="GIE12745.1"/>
    <property type="molecule type" value="Genomic_DNA"/>
</dbReference>
<reference evidence="2" key="1">
    <citation type="submission" date="2021-01" db="EMBL/GenBank/DDBJ databases">
        <title>Whole genome shotgun sequence of Actinoplanes ferrugineus NBRC 15555.</title>
        <authorList>
            <person name="Komaki H."/>
            <person name="Tamura T."/>
        </authorList>
    </citation>
    <scope>NUCLEOTIDE SEQUENCE</scope>
    <source>
        <strain evidence="2">NBRC 15555</strain>
    </source>
</reference>
<protein>
    <recommendedName>
        <fullName evidence="1">AB hydrolase-1 domain-containing protein</fullName>
    </recommendedName>
</protein>
<accession>A0A919J1I3</accession>
<dbReference type="Gene3D" id="3.40.50.1820">
    <property type="entry name" value="alpha/beta hydrolase"/>
    <property type="match status" value="1"/>
</dbReference>
<evidence type="ECO:0000313" key="2">
    <source>
        <dbReference type="EMBL" id="GIE12745.1"/>
    </source>
</evidence>
<dbReference type="Pfam" id="PF00561">
    <property type="entry name" value="Abhydrolase_1"/>
    <property type="match status" value="1"/>
</dbReference>
<proteinExistence type="predicted"/>
<keyword evidence="3" id="KW-1185">Reference proteome</keyword>
<dbReference type="SUPFAM" id="SSF53474">
    <property type="entry name" value="alpha/beta-Hydrolases"/>
    <property type="match status" value="1"/>
</dbReference>
<dbReference type="GO" id="GO:0003824">
    <property type="term" value="F:catalytic activity"/>
    <property type="evidence" value="ECO:0007669"/>
    <property type="project" value="UniProtKB-ARBA"/>
</dbReference>
<comment type="caution">
    <text evidence="2">The sequence shown here is derived from an EMBL/GenBank/DDBJ whole genome shotgun (WGS) entry which is preliminary data.</text>
</comment>
<gene>
    <name evidence="2" type="ORF">Afe05nite_45850</name>
</gene>
<evidence type="ECO:0000259" key="1">
    <source>
        <dbReference type="Pfam" id="PF00561"/>
    </source>
</evidence>
<evidence type="ECO:0000313" key="3">
    <source>
        <dbReference type="Proteomes" id="UP000598174"/>
    </source>
</evidence>
<dbReference type="InterPro" id="IPR029058">
    <property type="entry name" value="AB_hydrolase_fold"/>
</dbReference>
<dbReference type="AlphaFoldDB" id="A0A919J1I3"/>
<dbReference type="Proteomes" id="UP000598174">
    <property type="component" value="Unassembled WGS sequence"/>
</dbReference>
<dbReference type="RefSeq" id="WP_203819198.1">
    <property type="nucleotide sequence ID" value="NZ_BAAABP010000022.1"/>
</dbReference>
<organism evidence="2 3">
    <name type="scientific">Paractinoplanes ferrugineus</name>
    <dbReference type="NCBI Taxonomy" id="113564"/>
    <lineage>
        <taxon>Bacteria</taxon>
        <taxon>Bacillati</taxon>
        <taxon>Actinomycetota</taxon>
        <taxon>Actinomycetes</taxon>
        <taxon>Micromonosporales</taxon>
        <taxon>Micromonosporaceae</taxon>
        <taxon>Paractinoplanes</taxon>
    </lineage>
</organism>
<sequence>MTVAAREEIRELTYQGLRYTCRISWCENPDIDPILVLCGAYQDVYTWRRFDKYWNHVATTISLDLPGSHTTDPVPADEGYDVHAGALGHALDELGLERVNLVAISYGFGPAHLFAQKSPERISNLVLSGAAADFPPDVRRTMVDGMQFLESGNVMEWARGTVGLFMCQDPEVTVRNRELLHRALMAKFTNVPIEELPRYLNLSRRAVEHLPTRPGGISGVRTLCLTGEHDTIAVPDDARALAAEIDGALFTTIRETDHLAFQERGADWAETLRRFFSGESLQGLDFLTPIEQPSRALAVDASL</sequence>
<feature type="domain" description="AB hydrolase-1" evidence="1">
    <location>
        <begin position="33"/>
        <end position="261"/>
    </location>
</feature>
<name>A0A919J1I3_9ACTN</name>
<dbReference type="InterPro" id="IPR000073">
    <property type="entry name" value="AB_hydrolase_1"/>
</dbReference>